<evidence type="ECO:0000256" key="5">
    <source>
        <dbReference type="ARBA" id="ARBA00023136"/>
    </source>
</evidence>
<dbReference type="PANTHER" id="PTHR47529:SF1">
    <property type="entry name" value="PERIPLASMIC CHAPERONE PPID"/>
    <property type="match status" value="1"/>
</dbReference>
<accession>A0A0F5FL97</accession>
<dbReference type="GO" id="GO:0005886">
    <property type="term" value="C:plasma membrane"/>
    <property type="evidence" value="ECO:0007669"/>
    <property type="project" value="UniProtKB-SubCell"/>
</dbReference>
<evidence type="ECO:0000313" key="10">
    <source>
        <dbReference type="Proteomes" id="UP000033649"/>
    </source>
</evidence>
<comment type="similarity">
    <text evidence="7">Belongs to the PpiD chaperone family.</text>
</comment>
<dbReference type="RefSeq" id="WP_046104252.1">
    <property type="nucleotide sequence ID" value="NZ_JZEY01000054.1"/>
</dbReference>
<dbReference type="Pfam" id="PF13624">
    <property type="entry name" value="SurA_N_3"/>
    <property type="match status" value="1"/>
</dbReference>
<keyword evidence="3" id="KW-0812">Transmembrane</keyword>
<dbReference type="Proteomes" id="UP000033649">
    <property type="component" value="Unassembled WGS sequence"/>
</dbReference>
<dbReference type="SUPFAM" id="SSF109998">
    <property type="entry name" value="Triger factor/SurA peptide-binding domain-like"/>
    <property type="match status" value="1"/>
</dbReference>
<evidence type="ECO:0000256" key="6">
    <source>
        <dbReference type="ARBA" id="ARBA00023186"/>
    </source>
</evidence>
<dbReference type="AlphaFoldDB" id="A0A0F5FL97"/>
<dbReference type="PATRIC" id="fig|429727.3.peg.1363"/>
<comment type="subcellular location">
    <subcellularLocation>
        <location evidence="1">Cell membrane</location>
        <topology evidence="1">Single-pass type II membrane protein</topology>
    </subcellularLocation>
</comment>
<dbReference type="Pfam" id="PF13145">
    <property type="entry name" value="Rotamase_2"/>
    <property type="match status" value="1"/>
</dbReference>
<protein>
    <recommendedName>
        <fullName evidence="8">PpiC domain-containing protein</fullName>
    </recommendedName>
</protein>
<dbReference type="InterPro" id="IPR052029">
    <property type="entry name" value="PpiD_chaperone"/>
</dbReference>
<comment type="caution">
    <text evidence="9">The sequence shown here is derived from an EMBL/GenBank/DDBJ whole genome shotgun (WGS) entry which is preliminary data.</text>
</comment>
<evidence type="ECO:0000256" key="7">
    <source>
        <dbReference type="ARBA" id="ARBA00038408"/>
    </source>
</evidence>
<dbReference type="InterPro" id="IPR027304">
    <property type="entry name" value="Trigger_fact/SurA_dom_sf"/>
</dbReference>
<evidence type="ECO:0000313" key="9">
    <source>
        <dbReference type="EMBL" id="KKB09558.1"/>
    </source>
</evidence>
<dbReference type="PANTHER" id="PTHR47529">
    <property type="entry name" value="PEPTIDYL-PROLYL CIS-TRANS ISOMERASE D"/>
    <property type="match status" value="1"/>
</dbReference>
<evidence type="ECO:0000256" key="3">
    <source>
        <dbReference type="ARBA" id="ARBA00022692"/>
    </source>
</evidence>
<keyword evidence="4" id="KW-1133">Transmembrane helix</keyword>
<reference evidence="9 10" key="1">
    <citation type="submission" date="2015-03" db="EMBL/GenBank/DDBJ databases">
        <authorList>
            <person name="Hassan Y."/>
            <person name="Lepp D."/>
            <person name="Li X.-Z."/>
            <person name="Zhou T."/>
        </authorList>
    </citation>
    <scope>NUCLEOTIDE SEQUENCE [LARGE SCALE GENOMIC DNA]</scope>
    <source>
        <strain evidence="9 10">IPL18</strain>
    </source>
</reference>
<feature type="domain" description="PpiC" evidence="8">
    <location>
        <begin position="248"/>
        <end position="363"/>
    </location>
</feature>
<evidence type="ECO:0000256" key="2">
    <source>
        <dbReference type="ARBA" id="ARBA00022475"/>
    </source>
</evidence>
<dbReference type="InterPro" id="IPR000297">
    <property type="entry name" value="PPIase_PpiC"/>
</dbReference>
<evidence type="ECO:0000256" key="4">
    <source>
        <dbReference type="ARBA" id="ARBA00022989"/>
    </source>
</evidence>
<organism evidence="9 10">
    <name type="scientific">Devosia chinhatensis</name>
    <dbReference type="NCBI Taxonomy" id="429727"/>
    <lineage>
        <taxon>Bacteria</taxon>
        <taxon>Pseudomonadati</taxon>
        <taxon>Pseudomonadota</taxon>
        <taxon>Alphaproteobacteria</taxon>
        <taxon>Hyphomicrobiales</taxon>
        <taxon>Devosiaceae</taxon>
        <taxon>Devosia</taxon>
    </lineage>
</organism>
<proteinExistence type="inferred from homology"/>
<keyword evidence="6" id="KW-0143">Chaperone</keyword>
<keyword evidence="5" id="KW-0472">Membrane</keyword>
<dbReference type="STRING" id="429727.VE26_06585"/>
<evidence type="ECO:0000256" key="1">
    <source>
        <dbReference type="ARBA" id="ARBA00004401"/>
    </source>
</evidence>
<keyword evidence="10" id="KW-1185">Reference proteome</keyword>
<gene>
    <name evidence="9" type="ORF">VE26_06585</name>
</gene>
<sequence length="623" mass="66996">MLDGLRDFAKSWPGKILGAFLLVGVAGFGINNVIVDLGSNTVARVGNEEINSREFLRAYQTQVNAISTQLGSIPTTTQAESLGIPSAVLMRLSEGAALDGLADQFGLGVSDAQLARMLREDPSFHGTLGTFEPALFSQTLQRAGWTEAEYFEARGDEARREQLTNTLMADVSLPAVASTLINDYASATRTIDYITLSETSLDLTIEPTEEELAAYLSEHQAEYRTVETRRVKILDLSLASLASTMQFDESEIEAEYERVRDSLSTPERRTIEQVALNADQLAQFEAGLAAGTDFATLVAQTGVTPSTLGTLARSQVTDARLAETAFALPEGGFAIIDGIGGRRAVHVSAIEAQGQPTLEEARDDVITRLGTATARTEINEVLDQVEELRAAFQPIDTIAERFGLPVYDLEVTATGTELSALPNLAPEDIARVSQAIFRAEDGQLIPSVPLTGNAHLWFDLEAVEPARDQTLDEVRDQIVAAITEERTNEALMALGEEIVGRLESGEALADIAFELNTFPQISSAFTRFGSEDGFVDGTVASAAFAGGPDHKGSVVNESGEFIVFDVVDNAAPAAALDDQVIANLDSEARNSLYAEFVAALRDDAGLRVNQQALRQLLVQNFGE</sequence>
<name>A0A0F5FL97_9HYPH</name>
<dbReference type="OrthoDB" id="9768393at2"/>
<dbReference type="EMBL" id="JZEY01000054">
    <property type="protein sequence ID" value="KKB09558.1"/>
    <property type="molecule type" value="Genomic_DNA"/>
</dbReference>
<dbReference type="GO" id="GO:0003755">
    <property type="term" value="F:peptidyl-prolyl cis-trans isomerase activity"/>
    <property type="evidence" value="ECO:0007669"/>
    <property type="project" value="InterPro"/>
</dbReference>
<keyword evidence="2" id="KW-1003">Cell membrane</keyword>
<evidence type="ECO:0000259" key="8">
    <source>
        <dbReference type="Pfam" id="PF13145"/>
    </source>
</evidence>